<gene>
    <name evidence="2" type="ORF">SI8410_14018368</name>
</gene>
<dbReference type="EMBL" id="LR746277">
    <property type="protein sequence ID" value="CAA7407690.1"/>
    <property type="molecule type" value="Genomic_DNA"/>
</dbReference>
<sequence>MVSANWGSAAGSGCGPNRPANSLQWAKPTVWAPERATRSLGEKPLSAKRAISWETELLEWGRWPSTASARETKLSLRPRRTA</sequence>
<name>A0A7I8LCV4_SPIIN</name>
<reference evidence="2" key="1">
    <citation type="submission" date="2020-02" db="EMBL/GenBank/DDBJ databases">
        <authorList>
            <person name="Scholz U."/>
            <person name="Mascher M."/>
            <person name="Fiebig A."/>
        </authorList>
    </citation>
    <scope>NUCLEOTIDE SEQUENCE</scope>
</reference>
<dbReference type="AlphaFoldDB" id="A0A7I8LCV4"/>
<feature type="region of interest" description="Disordered" evidence="1">
    <location>
        <begin position="1"/>
        <end position="26"/>
    </location>
</feature>
<evidence type="ECO:0000313" key="2">
    <source>
        <dbReference type="EMBL" id="CAA7407690.1"/>
    </source>
</evidence>
<dbReference type="Proteomes" id="UP000663760">
    <property type="component" value="Chromosome 14"/>
</dbReference>
<organism evidence="2 3">
    <name type="scientific">Spirodela intermedia</name>
    <name type="common">Intermediate duckweed</name>
    <dbReference type="NCBI Taxonomy" id="51605"/>
    <lineage>
        <taxon>Eukaryota</taxon>
        <taxon>Viridiplantae</taxon>
        <taxon>Streptophyta</taxon>
        <taxon>Embryophyta</taxon>
        <taxon>Tracheophyta</taxon>
        <taxon>Spermatophyta</taxon>
        <taxon>Magnoliopsida</taxon>
        <taxon>Liliopsida</taxon>
        <taxon>Araceae</taxon>
        <taxon>Lemnoideae</taxon>
        <taxon>Spirodela</taxon>
    </lineage>
</organism>
<keyword evidence="3" id="KW-1185">Reference proteome</keyword>
<evidence type="ECO:0000256" key="1">
    <source>
        <dbReference type="SAM" id="MobiDB-lite"/>
    </source>
</evidence>
<accession>A0A7I8LCV4</accession>
<proteinExistence type="predicted"/>
<evidence type="ECO:0000313" key="3">
    <source>
        <dbReference type="Proteomes" id="UP000663760"/>
    </source>
</evidence>
<protein>
    <submittedName>
        <fullName evidence="2">Uncharacterized protein</fullName>
    </submittedName>
</protein>